<dbReference type="AlphaFoldDB" id="A0A6H5FWL1"/>
<accession>A0A6H5FWL1</accession>
<organism evidence="2 3">
    <name type="scientific">Nesidiocoris tenuis</name>
    <dbReference type="NCBI Taxonomy" id="355587"/>
    <lineage>
        <taxon>Eukaryota</taxon>
        <taxon>Metazoa</taxon>
        <taxon>Ecdysozoa</taxon>
        <taxon>Arthropoda</taxon>
        <taxon>Hexapoda</taxon>
        <taxon>Insecta</taxon>
        <taxon>Pterygota</taxon>
        <taxon>Neoptera</taxon>
        <taxon>Paraneoptera</taxon>
        <taxon>Hemiptera</taxon>
        <taxon>Heteroptera</taxon>
        <taxon>Panheteroptera</taxon>
        <taxon>Cimicomorpha</taxon>
        <taxon>Miridae</taxon>
        <taxon>Dicyphina</taxon>
        <taxon>Nesidiocoris</taxon>
    </lineage>
</organism>
<feature type="region of interest" description="Disordered" evidence="1">
    <location>
        <begin position="49"/>
        <end position="79"/>
    </location>
</feature>
<evidence type="ECO:0000313" key="3">
    <source>
        <dbReference type="Proteomes" id="UP000479000"/>
    </source>
</evidence>
<feature type="non-terminal residue" evidence="2">
    <location>
        <position position="79"/>
    </location>
</feature>
<keyword evidence="3" id="KW-1185">Reference proteome</keyword>
<name>A0A6H5FWL1_9HEMI</name>
<protein>
    <submittedName>
        <fullName evidence="2">Uncharacterized protein</fullName>
    </submittedName>
</protein>
<dbReference type="EMBL" id="CADCXU010000874">
    <property type="protein sequence ID" value="CAA9993616.1"/>
    <property type="molecule type" value="Genomic_DNA"/>
</dbReference>
<gene>
    <name evidence="2" type="ORF">NTEN_LOCUS528</name>
</gene>
<feature type="compositionally biased region" description="Basic and acidic residues" evidence="1">
    <location>
        <begin position="50"/>
        <end position="59"/>
    </location>
</feature>
<proteinExistence type="predicted"/>
<sequence>MIGATAQLVVTWQRHTCSNVHVTTDDGTDVVGSRAPVDVRVHVLPVQLRRKGEQEESPVRQDSSNARHVTHVRPVQALL</sequence>
<evidence type="ECO:0000256" key="1">
    <source>
        <dbReference type="SAM" id="MobiDB-lite"/>
    </source>
</evidence>
<evidence type="ECO:0000313" key="2">
    <source>
        <dbReference type="EMBL" id="CAA9993616.1"/>
    </source>
</evidence>
<dbReference type="Proteomes" id="UP000479000">
    <property type="component" value="Unassembled WGS sequence"/>
</dbReference>
<reference evidence="2 3" key="1">
    <citation type="submission" date="2020-02" db="EMBL/GenBank/DDBJ databases">
        <authorList>
            <person name="Ferguson B K."/>
        </authorList>
    </citation>
    <scope>NUCLEOTIDE SEQUENCE [LARGE SCALE GENOMIC DNA]</scope>
</reference>